<gene>
    <name evidence="2" type="ORF">VE25_08615</name>
</gene>
<dbReference type="Gene3D" id="1.10.260.40">
    <property type="entry name" value="lambda repressor-like DNA-binding domains"/>
    <property type="match status" value="1"/>
</dbReference>
<dbReference type="InterPro" id="IPR001387">
    <property type="entry name" value="Cro/C1-type_HTH"/>
</dbReference>
<organism evidence="2 3">
    <name type="scientific">Devosia geojensis</name>
    <dbReference type="NCBI Taxonomy" id="443610"/>
    <lineage>
        <taxon>Bacteria</taxon>
        <taxon>Pseudomonadati</taxon>
        <taxon>Pseudomonadota</taxon>
        <taxon>Alphaproteobacteria</taxon>
        <taxon>Hyphomicrobiales</taxon>
        <taxon>Devosiaceae</taxon>
        <taxon>Devosia</taxon>
    </lineage>
</organism>
<dbReference type="PATRIC" id="fig|443610.3.peg.4300"/>
<evidence type="ECO:0000313" key="2">
    <source>
        <dbReference type="EMBL" id="KKB12116.1"/>
    </source>
</evidence>
<dbReference type="SUPFAM" id="SSF47413">
    <property type="entry name" value="lambda repressor-like DNA-binding domains"/>
    <property type="match status" value="1"/>
</dbReference>
<comment type="caution">
    <text evidence="2">The sequence shown here is derived from an EMBL/GenBank/DDBJ whole genome shotgun (WGS) entry which is preliminary data.</text>
</comment>
<dbReference type="CDD" id="cd00093">
    <property type="entry name" value="HTH_XRE"/>
    <property type="match status" value="1"/>
</dbReference>
<dbReference type="STRING" id="443610.VE25_08615"/>
<dbReference type="EMBL" id="JZEX01000088">
    <property type="protein sequence ID" value="KKB12116.1"/>
    <property type="molecule type" value="Genomic_DNA"/>
</dbReference>
<feature type="domain" description="HTH cro/C1-type" evidence="1">
    <location>
        <begin position="21"/>
        <end position="75"/>
    </location>
</feature>
<dbReference type="InterPro" id="IPR010982">
    <property type="entry name" value="Lambda_DNA-bd_dom_sf"/>
</dbReference>
<evidence type="ECO:0000259" key="1">
    <source>
        <dbReference type="PROSITE" id="PS50943"/>
    </source>
</evidence>
<dbReference type="PROSITE" id="PS50943">
    <property type="entry name" value="HTH_CROC1"/>
    <property type="match status" value="1"/>
</dbReference>
<dbReference type="Pfam" id="PF13560">
    <property type="entry name" value="HTH_31"/>
    <property type="match status" value="1"/>
</dbReference>
<sequence>MAVPAPSSEMIRTIKDLGRRVAEQRRARNYTQQHFADLAGVGRRFVSELEDGKATAEIGKVLQVLNALGLDLVVKDR</sequence>
<dbReference type="InterPro" id="IPR017507">
    <property type="entry name" value="Tscrpt_reg_HipB-like"/>
</dbReference>
<dbReference type="RefSeq" id="WP_046108207.1">
    <property type="nucleotide sequence ID" value="NZ_JZEX01000088.1"/>
</dbReference>
<keyword evidence="3" id="KW-1185">Reference proteome</keyword>
<accession>A0A0F5FTD1</accession>
<evidence type="ECO:0000313" key="3">
    <source>
        <dbReference type="Proteomes" id="UP000033632"/>
    </source>
</evidence>
<dbReference type="NCBIfam" id="TIGR03070">
    <property type="entry name" value="couple_hipB"/>
    <property type="match status" value="1"/>
</dbReference>
<reference evidence="2 3" key="1">
    <citation type="submission" date="2015-03" db="EMBL/GenBank/DDBJ databases">
        <authorList>
            <person name="Hassan Y.I."/>
            <person name="Lepp D."/>
            <person name="Li X.-Z."/>
            <person name="Zhou T."/>
        </authorList>
    </citation>
    <scope>NUCLEOTIDE SEQUENCE [LARGE SCALE GENOMIC DNA]</scope>
    <source>
        <strain evidence="2 3">BD-c194</strain>
    </source>
</reference>
<proteinExistence type="predicted"/>
<dbReference type="Proteomes" id="UP000033632">
    <property type="component" value="Unassembled WGS sequence"/>
</dbReference>
<dbReference type="AlphaFoldDB" id="A0A0F5FTD1"/>
<name>A0A0F5FTD1_9HYPH</name>
<protein>
    <recommendedName>
        <fullName evidence="1">HTH cro/C1-type domain-containing protein</fullName>
    </recommendedName>
</protein>
<dbReference type="SMART" id="SM00530">
    <property type="entry name" value="HTH_XRE"/>
    <property type="match status" value="1"/>
</dbReference>
<dbReference type="GO" id="GO:0003677">
    <property type="term" value="F:DNA binding"/>
    <property type="evidence" value="ECO:0007669"/>
    <property type="project" value="InterPro"/>
</dbReference>